<proteinExistence type="predicted"/>
<gene>
    <name evidence="1" type="ORF">CYMTET_28699</name>
</gene>
<accession>A0AAE0FMF7</accession>
<keyword evidence="2" id="KW-1185">Reference proteome</keyword>
<reference evidence="1 2" key="1">
    <citation type="journal article" date="2015" name="Genome Biol. Evol.">
        <title>Comparative Genomics of a Bacterivorous Green Alga Reveals Evolutionary Causalities and Consequences of Phago-Mixotrophic Mode of Nutrition.</title>
        <authorList>
            <person name="Burns J.A."/>
            <person name="Paasch A."/>
            <person name="Narechania A."/>
            <person name="Kim E."/>
        </authorList>
    </citation>
    <scope>NUCLEOTIDE SEQUENCE [LARGE SCALE GENOMIC DNA]</scope>
    <source>
        <strain evidence="1 2">PLY_AMNH</strain>
    </source>
</reference>
<organism evidence="1 2">
    <name type="scientific">Cymbomonas tetramitiformis</name>
    <dbReference type="NCBI Taxonomy" id="36881"/>
    <lineage>
        <taxon>Eukaryota</taxon>
        <taxon>Viridiplantae</taxon>
        <taxon>Chlorophyta</taxon>
        <taxon>Pyramimonadophyceae</taxon>
        <taxon>Pyramimonadales</taxon>
        <taxon>Pyramimonadaceae</taxon>
        <taxon>Cymbomonas</taxon>
    </lineage>
</organism>
<dbReference type="Proteomes" id="UP001190700">
    <property type="component" value="Unassembled WGS sequence"/>
</dbReference>
<name>A0AAE0FMF7_9CHLO</name>
<feature type="non-terminal residue" evidence="1">
    <location>
        <position position="1"/>
    </location>
</feature>
<dbReference type="AlphaFoldDB" id="A0AAE0FMF7"/>
<evidence type="ECO:0000313" key="2">
    <source>
        <dbReference type="Proteomes" id="UP001190700"/>
    </source>
</evidence>
<dbReference type="EMBL" id="LGRX02016187">
    <property type="protein sequence ID" value="KAK3262448.1"/>
    <property type="molecule type" value="Genomic_DNA"/>
</dbReference>
<evidence type="ECO:0000313" key="1">
    <source>
        <dbReference type="EMBL" id="KAK3262448.1"/>
    </source>
</evidence>
<comment type="caution">
    <text evidence="1">The sequence shown here is derived from an EMBL/GenBank/DDBJ whole genome shotgun (WGS) entry which is preliminary data.</text>
</comment>
<protein>
    <submittedName>
        <fullName evidence="1">Uncharacterized protein</fullName>
    </submittedName>
</protein>
<sequence>HNGGIYVYDNIGSIVRPQSAFPRRSALAQANLALARVLAWNDSARERPIVYGNKLAFKYVHVLEVVEHPLAAAARRRLVGEMELASLRADIEVVVSASVALPSKCPPSVSFDS</sequence>